<organism evidence="2 3">
    <name type="scientific">Pristionchus entomophagus</name>
    <dbReference type="NCBI Taxonomy" id="358040"/>
    <lineage>
        <taxon>Eukaryota</taxon>
        <taxon>Metazoa</taxon>
        <taxon>Ecdysozoa</taxon>
        <taxon>Nematoda</taxon>
        <taxon>Chromadorea</taxon>
        <taxon>Rhabditida</taxon>
        <taxon>Rhabditina</taxon>
        <taxon>Diplogasteromorpha</taxon>
        <taxon>Diplogasteroidea</taxon>
        <taxon>Neodiplogasteridae</taxon>
        <taxon>Pristionchus</taxon>
    </lineage>
</organism>
<accession>A0AAV5TYS9</accession>
<dbReference type="EMBL" id="BTSX01000005">
    <property type="protein sequence ID" value="GMS99383.1"/>
    <property type="molecule type" value="Genomic_DNA"/>
</dbReference>
<dbReference type="Pfam" id="PF00646">
    <property type="entry name" value="F-box"/>
    <property type="match status" value="1"/>
</dbReference>
<feature type="non-terminal residue" evidence="2">
    <location>
        <position position="105"/>
    </location>
</feature>
<comment type="caution">
    <text evidence="2">The sequence shown here is derived from an EMBL/GenBank/DDBJ whole genome shotgun (WGS) entry which is preliminary data.</text>
</comment>
<feature type="domain" description="F-box" evidence="1">
    <location>
        <begin position="4"/>
        <end position="52"/>
    </location>
</feature>
<feature type="non-terminal residue" evidence="2">
    <location>
        <position position="1"/>
    </location>
</feature>
<dbReference type="AlphaFoldDB" id="A0AAV5TYS9"/>
<evidence type="ECO:0000313" key="2">
    <source>
        <dbReference type="EMBL" id="GMS99383.1"/>
    </source>
</evidence>
<proteinExistence type="predicted"/>
<dbReference type="InterPro" id="IPR001810">
    <property type="entry name" value="F-box_dom"/>
</dbReference>
<keyword evidence="3" id="KW-1185">Reference proteome</keyword>
<dbReference type="Proteomes" id="UP001432027">
    <property type="component" value="Unassembled WGS sequence"/>
</dbReference>
<evidence type="ECO:0000313" key="3">
    <source>
        <dbReference type="Proteomes" id="UP001432027"/>
    </source>
</evidence>
<dbReference type="PROSITE" id="PS50181">
    <property type="entry name" value="FBOX"/>
    <property type="match status" value="1"/>
</dbReference>
<protein>
    <recommendedName>
        <fullName evidence="1">F-box domain-containing protein</fullName>
    </recommendedName>
</protein>
<gene>
    <name evidence="2" type="ORF">PENTCL1PPCAC_21558</name>
</gene>
<name>A0AAV5TYS9_9BILA</name>
<sequence>SLGHMDIFALPDVFLRLLMRKMEVKDRLQLRLTCHAFERIVAGTHAGHFKRASVERIQRKSALQICIGDTVFTDIYLTKQGLERFINLRRRLFNGISIRSFEINV</sequence>
<reference evidence="2" key="1">
    <citation type="submission" date="2023-10" db="EMBL/GenBank/DDBJ databases">
        <title>Genome assembly of Pristionchus species.</title>
        <authorList>
            <person name="Yoshida K."/>
            <person name="Sommer R.J."/>
        </authorList>
    </citation>
    <scope>NUCLEOTIDE SEQUENCE</scope>
    <source>
        <strain evidence="2">RS0144</strain>
    </source>
</reference>
<evidence type="ECO:0000259" key="1">
    <source>
        <dbReference type="PROSITE" id="PS50181"/>
    </source>
</evidence>